<evidence type="ECO:0000313" key="3">
    <source>
        <dbReference type="EMBL" id="WWM70143.1"/>
    </source>
</evidence>
<proteinExistence type="predicted"/>
<dbReference type="Pfam" id="PF08666">
    <property type="entry name" value="SAF"/>
    <property type="match status" value="1"/>
</dbReference>
<dbReference type="NCBIfam" id="TIGR03177">
    <property type="entry name" value="pilus_cpaB"/>
    <property type="match status" value="1"/>
</dbReference>
<evidence type="ECO:0000256" key="1">
    <source>
        <dbReference type="SAM" id="MobiDB-lite"/>
    </source>
</evidence>
<name>A0ABZ2G2C1_9SPHN</name>
<dbReference type="EMBL" id="CP145607">
    <property type="protein sequence ID" value="WWM70143.1"/>
    <property type="molecule type" value="Genomic_DNA"/>
</dbReference>
<feature type="compositionally biased region" description="Pro residues" evidence="1">
    <location>
        <begin position="272"/>
        <end position="289"/>
    </location>
</feature>
<gene>
    <name evidence="3" type="primary">cpaB</name>
    <name evidence="3" type="ORF">V6R86_05470</name>
</gene>
<dbReference type="InterPro" id="IPR013974">
    <property type="entry name" value="SAF"/>
</dbReference>
<protein>
    <submittedName>
        <fullName evidence="3">Flp pilus assembly protein CpaB</fullName>
    </submittedName>
</protein>
<dbReference type="InterPro" id="IPR017592">
    <property type="entry name" value="Pilus_assmbl_Flp-typ_CpaB"/>
</dbReference>
<dbReference type="RefSeq" id="WP_338502760.1">
    <property type="nucleotide sequence ID" value="NZ_CP145607.1"/>
</dbReference>
<accession>A0ABZ2G2C1</accession>
<feature type="domain" description="SAF" evidence="2">
    <location>
        <begin position="40"/>
        <end position="106"/>
    </location>
</feature>
<dbReference type="Proteomes" id="UP001382935">
    <property type="component" value="Chromosome"/>
</dbReference>
<dbReference type="SMART" id="SM00858">
    <property type="entry name" value="SAF"/>
    <property type="match status" value="1"/>
</dbReference>
<evidence type="ECO:0000259" key="2">
    <source>
        <dbReference type="SMART" id="SM00858"/>
    </source>
</evidence>
<feature type="region of interest" description="Disordered" evidence="1">
    <location>
        <begin position="260"/>
        <end position="293"/>
    </location>
</feature>
<dbReference type="CDD" id="cd11614">
    <property type="entry name" value="SAF_CpaB_FlgA_like"/>
    <property type="match status" value="1"/>
</dbReference>
<keyword evidence="4" id="KW-1185">Reference proteome</keyword>
<evidence type="ECO:0000313" key="4">
    <source>
        <dbReference type="Proteomes" id="UP001382935"/>
    </source>
</evidence>
<dbReference type="Pfam" id="PF16976">
    <property type="entry name" value="RcpC"/>
    <property type="match status" value="1"/>
</dbReference>
<sequence>MKRQSVIALGVALVLGLVAVFLANTYLLSGRNAQTPDGMTKVAVANVPLEFGQDLKPEMIRLINYPTDALPAGSFRSAAELTDPKNRRVVIAPMAANEVILASKISGKGQGASIAALLPDGMRAVSVRINDVSGVAGFIQPSDSVDVLITRRISRGERDQQVTDVLLQNTRVIAMGQRAKNETGKPAVAKTATLEVSPVDAQKLALGQQVGDLSLVLRKPGEQDGLGSVQTVSLDDLRSGVLAGTYSGAMTATALAQPARPSWTRVAQRAPAPAPRRPAPRPAATPAPAPVRNSVDVVRGTAATSYEVGGISGR</sequence>
<dbReference type="InterPro" id="IPR031571">
    <property type="entry name" value="RcpC_dom"/>
</dbReference>
<reference evidence="3 4" key="1">
    <citation type="submission" date="2024-02" db="EMBL/GenBank/DDBJ databases">
        <title>Full genome sequence of Sphingomonas kaistensis.</title>
        <authorList>
            <person name="Poletto B.L."/>
            <person name="Silva G."/>
            <person name="Galante D."/>
            <person name="Campos K.R."/>
            <person name="Santos M.B.N."/>
            <person name="Sacchi C.T."/>
        </authorList>
    </citation>
    <scope>NUCLEOTIDE SEQUENCE [LARGE SCALE GENOMIC DNA]</scope>
    <source>
        <strain evidence="3 4">MA4R</strain>
    </source>
</reference>
<organism evidence="3 4">
    <name type="scientific">Sphingomonas kaistensis</name>
    <dbReference type="NCBI Taxonomy" id="298708"/>
    <lineage>
        <taxon>Bacteria</taxon>
        <taxon>Pseudomonadati</taxon>
        <taxon>Pseudomonadota</taxon>
        <taxon>Alphaproteobacteria</taxon>
        <taxon>Sphingomonadales</taxon>
        <taxon>Sphingomonadaceae</taxon>
        <taxon>Sphingomonas</taxon>
    </lineage>
</organism>